<keyword evidence="8" id="KW-1160">Virus entry into host cell</keyword>
<evidence type="ECO:0000256" key="7">
    <source>
        <dbReference type="ARBA" id="ARBA00023172"/>
    </source>
</evidence>
<evidence type="ECO:0000256" key="4">
    <source>
        <dbReference type="ARBA" id="ARBA00022801"/>
    </source>
</evidence>
<dbReference type="CDD" id="cd00796">
    <property type="entry name" value="INT_Rci_Hp1_C"/>
    <property type="match status" value="1"/>
</dbReference>
<dbReference type="PANTHER" id="PTHR30349:SF64">
    <property type="entry name" value="PROPHAGE INTEGRASE INTD-RELATED"/>
    <property type="match status" value="1"/>
</dbReference>
<dbReference type="Pfam" id="PF00589">
    <property type="entry name" value="Phage_integrase"/>
    <property type="match status" value="1"/>
</dbReference>
<comment type="similarity">
    <text evidence="1">Belongs to the 'phage' integrase family.</text>
</comment>
<keyword evidence="4" id="KW-0378">Hydrolase</keyword>
<sequence>MAVKLRGDTWWIDITSPSGERVRESAKTTNKQLALKLEAKMRLELFQQCQMGVTKDRPFKEAAKYYLEIKRDNRTIAEYEKQLAWWEENFQGLGLQEIDENEIITVIFKKRKEGVANGTLNRYLSVLRATLRAAAGRKWIMKIPVFKLFDEPKARVRWLTDEEQTKLLAACPDKWKAMMTVSLETGLRQGNILKMRWDWVDLEKETLTIPGEFFKNKEDFAIPLSSHAAQVIASKLGEHPDFVFTVDGEPIKQLSSKTWKAILKRAELKNFKWHDLRHTWATRLAQEAIPTQALQMLGGWQSIAMVNKYGHQDIESLRGFVNRSNSAHPTPTAQIRHSARKKHLRAVG</sequence>
<evidence type="ECO:0000256" key="3">
    <source>
        <dbReference type="ARBA" id="ARBA00022679"/>
    </source>
</evidence>
<evidence type="ECO:0000256" key="5">
    <source>
        <dbReference type="ARBA" id="ARBA00022908"/>
    </source>
</evidence>
<reference evidence="13" key="1">
    <citation type="submission" date="2020-05" db="EMBL/GenBank/DDBJ databases">
        <authorList>
            <person name="Chiriac C."/>
            <person name="Salcher M."/>
            <person name="Ghai R."/>
            <person name="Kavagutti S V."/>
        </authorList>
    </citation>
    <scope>NUCLEOTIDE SEQUENCE</scope>
</reference>
<dbReference type="GO" id="GO:0003677">
    <property type="term" value="F:DNA binding"/>
    <property type="evidence" value="ECO:0007669"/>
    <property type="project" value="UniProtKB-UniRule"/>
</dbReference>
<dbReference type="InterPro" id="IPR002104">
    <property type="entry name" value="Integrase_catalytic"/>
</dbReference>
<dbReference type="GO" id="GO:0075713">
    <property type="term" value="P:establishment of integrated proviral latency"/>
    <property type="evidence" value="ECO:0007669"/>
    <property type="project" value="UniProtKB-KW"/>
</dbReference>
<dbReference type="InterPro" id="IPR013762">
    <property type="entry name" value="Integrase-like_cat_sf"/>
</dbReference>
<dbReference type="PANTHER" id="PTHR30349">
    <property type="entry name" value="PHAGE INTEGRASE-RELATED"/>
    <property type="match status" value="1"/>
</dbReference>
<feature type="coiled-coil region" evidence="10">
    <location>
        <begin position="62"/>
        <end position="89"/>
    </location>
</feature>
<evidence type="ECO:0000256" key="9">
    <source>
        <dbReference type="PROSITE-ProRule" id="PRU01248"/>
    </source>
</evidence>
<dbReference type="InterPro" id="IPR010998">
    <property type="entry name" value="Integrase_recombinase_N"/>
</dbReference>
<dbReference type="GO" id="GO:0006310">
    <property type="term" value="P:DNA recombination"/>
    <property type="evidence" value="ECO:0007669"/>
    <property type="project" value="UniProtKB-KW"/>
</dbReference>
<dbReference type="InterPro" id="IPR004107">
    <property type="entry name" value="Integrase_SAM-like_N"/>
</dbReference>
<dbReference type="GO" id="GO:0015074">
    <property type="term" value="P:DNA integration"/>
    <property type="evidence" value="ECO:0007669"/>
    <property type="project" value="UniProtKB-KW"/>
</dbReference>
<keyword evidence="5" id="KW-0229">DNA integration</keyword>
<evidence type="ECO:0000259" key="11">
    <source>
        <dbReference type="PROSITE" id="PS51898"/>
    </source>
</evidence>
<gene>
    <name evidence="13" type="ORF">UFOVP1298_39</name>
</gene>
<dbReference type="InterPro" id="IPR050090">
    <property type="entry name" value="Tyrosine_recombinase_XerCD"/>
</dbReference>
<organism evidence="13">
    <name type="scientific">uncultured Caudovirales phage</name>
    <dbReference type="NCBI Taxonomy" id="2100421"/>
    <lineage>
        <taxon>Viruses</taxon>
        <taxon>Duplodnaviria</taxon>
        <taxon>Heunggongvirae</taxon>
        <taxon>Uroviricota</taxon>
        <taxon>Caudoviricetes</taxon>
        <taxon>Peduoviridae</taxon>
        <taxon>Maltschvirus</taxon>
        <taxon>Maltschvirus maltsch</taxon>
    </lineage>
</organism>
<protein>
    <recommendedName>
        <fullName evidence="2">Integrase</fullName>
    </recommendedName>
</protein>
<evidence type="ECO:0000313" key="13">
    <source>
        <dbReference type="EMBL" id="CAB4195749.1"/>
    </source>
</evidence>
<dbReference type="GO" id="GO:0016787">
    <property type="term" value="F:hydrolase activity"/>
    <property type="evidence" value="ECO:0007669"/>
    <property type="project" value="UniProtKB-KW"/>
</dbReference>
<dbReference type="InterPro" id="IPR011010">
    <property type="entry name" value="DNA_brk_join_enz"/>
</dbReference>
<feature type="domain" description="Tyr recombinase" evidence="11">
    <location>
        <begin position="154"/>
        <end position="322"/>
    </location>
</feature>
<evidence type="ECO:0000256" key="6">
    <source>
        <dbReference type="ARBA" id="ARBA00023125"/>
    </source>
</evidence>
<keyword evidence="7" id="KW-0233">DNA recombination</keyword>
<evidence type="ECO:0000256" key="10">
    <source>
        <dbReference type="SAM" id="Coils"/>
    </source>
</evidence>
<dbReference type="GO" id="GO:0016740">
    <property type="term" value="F:transferase activity"/>
    <property type="evidence" value="ECO:0007669"/>
    <property type="project" value="UniProtKB-KW"/>
</dbReference>
<keyword evidence="3" id="KW-0808">Transferase</keyword>
<dbReference type="EMBL" id="LR797250">
    <property type="protein sequence ID" value="CAB4195749.1"/>
    <property type="molecule type" value="Genomic_DNA"/>
</dbReference>
<keyword evidence="10" id="KW-0175">Coiled coil</keyword>
<name>A0A6J5RFH6_9CAUD</name>
<keyword evidence="6 9" id="KW-0238">DNA-binding</keyword>
<proteinExistence type="inferred from homology"/>
<dbReference type="PROSITE" id="PS51898">
    <property type="entry name" value="TYR_RECOMBINASE"/>
    <property type="match status" value="1"/>
</dbReference>
<dbReference type="SUPFAM" id="SSF56349">
    <property type="entry name" value="DNA breaking-rejoining enzymes"/>
    <property type="match status" value="1"/>
</dbReference>
<accession>A0A6J5RFH6</accession>
<feature type="domain" description="Core-binding (CB)" evidence="12">
    <location>
        <begin position="57"/>
        <end position="135"/>
    </location>
</feature>
<dbReference type="GO" id="GO:0044826">
    <property type="term" value="P:viral genome integration into host DNA"/>
    <property type="evidence" value="ECO:0007669"/>
    <property type="project" value="UniProtKB-KW"/>
</dbReference>
<dbReference type="InterPro" id="IPR044068">
    <property type="entry name" value="CB"/>
</dbReference>
<keyword evidence="8" id="KW-1179">Viral genome integration</keyword>
<evidence type="ECO:0000256" key="8">
    <source>
        <dbReference type="ARBA" id="ARBA00023195"/>
    </source>
</evidence>
<evidence type="ECO:0000256" key="2">
    <source>
        <dbReference type="ARBA" id="ARBA00016082"/>
    </source>
</evidence>
<dbReference type="Gene3D" id="1.10.150.130">
    <property type="match status" value="1"/>
</dbReference>
<evidence type="ECO:0000259" key="12">
    <source>
        <dbReference type="PROSITE" id="PS51900"/>
    </source>
</evidence>
<dbReference type="Gene3D" id="1.10.443.10">
    <property type="entry name" value="Intergrase catalytic core"/>
    <property type="match status" value="1"/>
</dbReference>
<evidence type="ECO:0000256" key="1">
    <source>
        <dbReference type="ARBA" id="ARBA00008857"/>
    </source>
</evidence>
<dbReference type="Pfam" id="PF02899">
    <property type="entry name" value="Phage_int_SAM_1"/>
    <property type="match status" value="1"/>
</dbReference>
<dbReference type="PROSITE" id="PS51900">
    <property type="entry name" value="CB"/>
    <property type="match status" value="1"/>
</dbReference>